<feature type="transmembrane region" description="Helical" evidence="2">
    <location>
        <begin position="77"/>
        <end position="98"/>
    </location>
</feature>
<gene>
    <name evidence="3" type="ORF">Dac01nite_11060</name>
</gene>
<evidence type="ECO:0000256" key="1">
    <source>
        <dbReference type="SAM" id="MobiDB-lite"/>
    </source>
</evidence>
<feature type="compositionally biased region" description="Gly residues" evidence="1">
    <location>
        <begin position="181"/>
        <end position="197"/>
    </location>
</feature>
<keyword evidence="2" id="KW-0812">Transmembrane</keyword>
<keyword evidence="2" id="KW-0472">Membrane</keyword>
<dbReference type="Proteomes" id="UP000652354">
    <property type="component" value="Unassembled WGS sequence"/>
</dbReference>
<evidence type="ECO:0000313" key="4">
    <source>
        <dbReference type="Proteomes" id="UP000652354"/>
    </source>
</evidence>
<organism evidence="3 4">
    <name type="scientific">Demequina activiva</name>
    <dbReference type="NCBI Taxonomy" id="1582364"/>
    <lineage>
        <taxon>Bacteria</taxon>
        <taxon>Bacillati</taxon>
        <taxon>Actinomycetota</taxon>
        <taxon>Actinomycetes</taxon>
        <taxon>Micrococcales</taxon>
        <taxon>Demequinaceae</taxon>
        <taxon>Demequina</taxon>
    </lineage>
</organism>
<proteinExistence type="predicted"/>
<dbReference type="EMBL" id="BONR01000002">
    <property type="protein sequence ID" value="GIG54354.1"/>
    <property type="molecule type" value="Genomic_DNA"/>
</dbReference>
<feature type="compositionally biased region" description="Low complexity" evidence="1">
    <location>
        <begin position="142"/>
        <end position="156"/>
    </location>
</feature>
<keyword evidence="4" id="KW-1185">Reference proteome</keyword>
<accession>A0A919UGD9</accession>
<keyword evidence="2" id="KW-1133">Transmembrane helix</keyword>
<reference evidence="3" key="1">
    <citation type="submission" date="2021-01" db="EMBL/GenBank/DDBJ databases">
        <title>Whole genome shotgun sequence of Demequina activiva NBRC 110675.</title>
        <authorList>
            <person name="Komaki H."/>
            <person name="Tamura T."/>
        </authorList>
    </citation>
    <scope>NUCLEOTIDE SEQUENCE</scope>
    <source>
        <strain evidence="3">NBRC 110675</strain>
    </source>
</reference>
<comment type="caution">
    <text evidence="3">The sequence shown here is derived from an EMBL/GenBank/DDBJ whole genome shotgun (WGS) entry which is preliminary data.</text>
</comment>
<dbReference type="RefSeq" id="WP_203654078.1">
    <property type="nucleotide sequence ID" value="NZ_BONR01000002.1"/>
</dbReference>
<protein>
    <submittedName>
        <fullName evidence="3">Uncharacterized protein</fullName>
    </submittedName>
</protein>
<sequence length="352" mass="33927">MDDIDAALRALLTSAAGSPTVAGREELLASLTARIDSGGADVALAPASPTFLDAVDPAGVGAPSPARRTARAAGIGVGGWLALAAGAAAAAAASAWFVDRAPFDAEPVPGVSAPPSIVDVRVEPAPTIEAVIPGITAPEAARGEAAAATSGPRDGAGSTGPGAGPVPAPGVEPGDARQDSPGGGSGQGGRGSDGGGSTSAADGLLDVQLDVDVSLGDVEDAVKDTVEGVLPEGPLQDTVAPVIHAVNVSGLASWAVDSLVCGEPAPVSVQASDNRAVTAASLRVTTATGHSQLIPLSGAGGTWSGVLAPITALDLGLLSSLVVVDIEVRDAAGNVTMAQREVAVGVASCLLG</sequence>
<evidence type="ECO:0000256" key="2">
    <source>
        <dbReference type="SAM" id="Phobius"/>
    </source>
</evidence>
<name>A0A919UGD9_9MICO</name>
<dbReference type="AlphaFoldDB" id="A0A919UGD9"/>
<feature type="region of interest" description="Disordered" evidence="1">
    <location>
        <begin position="142"/>
        <end position="201"/>
    </location>
</feature>
<evidence type="ECO:0000313" key="3">
    <source>
        <dbReference type="EMBL" id="GIG54354.1"/>
    </source>
</evidence>